<dbReference type="EMBL" id="KN716856">
    <property type="protein sequence ID" value="KJH41295.1"/>
    <property type="molecule type" value="Genomic_DNA"/>
</dbReference>
<dbReference type="PANTHER" id="PTHR11188">
    <property type="entry name" value="ARRESTIN DOMAIN CONTAINING PROTEIN"/>
    <property type="match status" value="1"/>
</dbReference>
<dbReference type="SMART" id="SM01017">
    <property type="entry name" value="Arrestin_C"/>
    <property type="match status" value="1"/>
</dbReference>
<organism evidence="2 3">
    <name type="scientific">Dictyocaulus viviparus</name>
    <name type="common">Bovine lungworm</name>
    <dbReference type="NCBI Taxonomy" id="29172"/>
    <lineage>
        <taxon>Eukaryota</taxon>
        <taxon>Metazoa</taxon>
        <taxon>Ecdysozoa</taxon>
        <taxon>Nematoda</taxon>
        <taxon>Chromadorea</taxon>
        <taxon>Rhabditida</taxon>
        <taxon>Rhabditina</taxon>
        <taxon>Rhabditomorpha</taxon>
        <taxon>Strongyloidea</taxon>
        <taxon>Metastrongylidae</taxon>
        <taxon>Dictyocaulus</taxon>
    </lineage>
</organism>
<protein>
    <submittedName>
        <fullName evidence="2">Arrestin domain protein</fullName>
    </submittedName>
</protein>
<proteinExistence type="predicted"/>
<dbReference type="AlphaFoldDB" id="A0A0D8X9N0"/>
<dbReference type="OrthoDB" id="2333384at2759"/>
<gene>
    <name evidence="2" type="ORF">DICVIV_12735</name>
</gene>
<evidence type="ECO:0000259" key="1">
    <source>
        <dbReference type="SMART" id="SM01017"/>
    </source>
</evidence>
<dbReference type="GO" id="GO:0015031">
    <property type="term" value="P:protein transport"/>
    <property type="evidence" value="ECO:0007669"/>
    <property type="project" value="TreeGrafter"/>
</dbReference>
<dbReference type="InterPro" id="IPR014752">
    <property type="entry name" value="Arrestin-like_C"/>
</dbReference>
<feature type="domain" description="Arrestin C-terminal-like" evidence="1">
    <location>
        <begin position="123"/>
        <end position="260"/>
    </location>
</feature>
<evidence type="ECO:0000313" key="3">
    <source>
        <dbReference type="Proteomes" id="UP000053766"/>
    </source>
</evidence>
<name>A0A0D8X9N0_DICVI</name>
<dbReference type="Proteomes" id="UP000053766">
    <property type="component" value="Unassembled WGS sequence"/>
</dbReference>
<dbReference type="Gene3D" id="2.60.40.640">
    <property type="match status" value="1"/>
</dbReference>
<reference evidence="3" key="2">
    <citation type="journal article" date="2016" name="Sci. Rep.">
        <title>Dictyocaulus viviparus genome, variome and transcriptome elucidate lungworm biology and support future intervention.</title>
        <authorList>
            <person name="McNulty S.N."/>
            <person name="Strube C."/>
            <person name="Rosa B.A."/>
            <person name="Martin J.C."/>
            <person name="Tyagi R."/>
            <person name="Choi Y.J."/>
            <person name="Wang Q."/>
            <person name="Hallsworth Pepin K."/>
            <person name="Zhang X."/>
            <person name="Ozersky P."/>
            <person name="Wilson R.K."/>
            <person name="Sternberg P.W."/>
            <person name="Gasser R.B."/>
            <person name="Mitreva M."/>
        </authorList>
    </citation>
    <scope>NUCLEOTIDE SEQUENCE [LARGE SCALE GENOMIC DNA]</scope>
    <source>
        <strain evidence="3">HannoverDv2000</strain>
    </source>
</reference>
<sequence>MRTCFSLQLSTTQLNIVLSQPRAMAGELFQAKKKKCGFLFKVLIDSADPEIVIESLTAEMQGVGRTGWVNIHTDKIFDTEKASCSEVFPIVVLARSSFDDLPMNLLSPINFRDEIDFTCCSLPFGCVSLVVSLPRTAFRLGETVEAQITINNRTRKKLKDCTFQLALKTQFEAMSRYEHVNEKKLCEQLIELIPLGNVKARHKEVFSKCHIRIPEGAAPTQNYNTISSDTSIITIQYVLKFVALPGIEYEIPLIVTSLGYVNADKEAAFILHNHHKSPSQKRTTWDIVKKKTVF</sequence>
<dbReference type="Pfam" id="PF02752">
    <property type="entry name" value="Arrestin_C"/>
    <property type="match status" value="1"/>
</dbReference>
<dbReference type="GO" id="GO:0005737">
    <property type="term" value="C:cytoplasm"/>
    <property type="evidence" value="ECO:0007669"/>
    <property type="project" value="TreeGrafter"/>
</dbReference>
<reference evidence="2 3" key="1">
    <citation type="submission" date="2013-11" db="EMBL/GenBank/DDBJ databases">
        <title>Draft genome of the bovine lungworm Dictyocaulus viviparus.</title>
        <authorList>
            <person name="Mitreva M."/>
        </authorList>
    </citation>
    <scope>NUCLEOTIDE SEQUENCE [LARGE SCALE GENOMIC DNA]</scope>
    <source>
        <strain evidence="2 3">HannoverDv2000</strain>
    </source>
</reference>
<dbReference type="STRING" id="29172.A0A0D8X9N0"/>
<dbReference type="SUPFAM" id="SSF81296">
    <property type="entry name" value="E set domains"/>
    <property type="match status" value="1"/>
</dbReference>
<dbReference type="InterPro" id="IPR011022">
    <property type="entry name" value="Arrestin_C-like"/>
</dbReference>
<dbReference type="PANTHER" id="PTHR11188:SF51">
    <property type="entry name" value="ARRESTIN DOMAIN-CONTAINING PROTEIN 15"/>
    <property type="match status" value="1"/>
</dbReference>
<dbReference type="InterPro" id="IPR050357">
    <property type="entry name" value="Arrestin_domain-protein"/>
</dbReference>
<evidence type="ECO:0000313" key="2">
    <source>
        <dbReference type="EMBL" id="KJH41295.1"/>
    </source>
</evidence>
<accession>A0A0D8X9N0</accession>
<dbReference type="InterPro" id="IPR014756">
    <property type="entry name" value="Ig_E-set"/>
</dbReference>
<keyword evidence="3" id="KW-1185">Reference proteome</keyword>